<evidence type="ECO:0000313" key="4">
    <source>
        <dbReference type="Proteomes" id="UP001288620"/>
    </source>
</evidence>
<feature type="chain" id="PRO_5046433570" evidence="2">
    <location>
        <begin position="26"/>
        <end position="288"/>
    </location>
</feature>
<keyword evidence="4" id="KW-1185">Reference proteome</keyword>
<feature type="coiled-coil region" evidence="1">
    <location>
        <begin position="146"/>
        <end position="201"/>
    </location>
</feature>
<dbReference type="Gene3D" id="1.20.5.340">
    <property type="match status" value="1"/>
</dbReference>
<dbReference type="Proteomes" id="UP001288620">
    <property type="component" value="Unassembled WGS sequence"/>
</dbReference>
<sequence>MTYNFFVYKLSLVLFLLVSSLHADAAIDSVALESQLQAAKDVAGRLSSKAECYEQNRAPLNVKSASLQVSIGELLQKEEQIKEDINNKNEEIKYLTGDITKKYQDINALTEKMMGLGQTLSQLEWERRDCVNRFYLGFLCDFAMAIAGYSGEVEKLNQQIAQTSQDMQTISDVYRQESEHLDRLKREANENSAALNQLIQQRVATEKDVAGVIKNLSEVLAYTHTLNSLNRSLSYYSQQVASARPGDAFDEKMVLDELHTLSELMRRQEAEAGMQGMMLSNGERICAN</sequence>
<comment type="caution">
    <text evidence="3">The sequence shown here is derived from an EMBL/GenBank/DDBJ whole genome shotgun (WGS) entry which is preliminary data.</text>
</comment>
<proteinExistence type="predicted"/>
<feature type="signal peptide" evidence="2">
    <location>
        <begin position="1"/>
        <end position="25"/>
    </location>
</feature>
<evidence type="ECO:0000256" key="2">
    <source>
        <dbReference type="SAM" id="SignalP"/>
    </source>
</evidence>
<evidence type="ECO:0000313" key="3">
    <source>
        <dbReference type="EMBL" id="MDZ7277228.1"/>
    </source>
</evidence>
<reference evidence="4" key="1">
    <citation type="submission" date="2023-07" db="EMBL/GenBank/DDBJ databases">
        <title>Structural and functional analysis of rice phyllospheric bacteria for their antimicrobial properties and defense elicitation against blast disease.</title>
        <authorList>
            <person name="Sahu K.P."/>
            <person name="Asharani P."/>
            <person name="Kumar M."/>
            <person name="Reddy B."/>
            <person name="Kumar A."/>
        </authorList>
    </citation>
    <scope>NUCLEOTIDE SEQUENCE [LARGE SCALE GENOMIC DNA]</scope>
    <source>
        <strain evidence="4">OsEp_Plm_30P10</strain>
    </source>
</reference>
<gene>
    <name evidence="3" type="ORF">N4G40_02880</name>
</gene>
<dbReference type="EMBL" id="JAOBTT010000001">
    <property type="protein sequence ID" value="MDZ7277228.1"/>
    <property type="molecule type" value="Genomic_DNA"/>
</dbReference>
<protein>
    <submittedName>
        <fullName evidence="3">Uncharacterized protein</fullName>
    </submittedName>
</protein>
<keyword evidence="1" id="KW-0175">Coiled coil</keyword>
<organism evidence="3 4">
    <name type="scientific">Pantoea eucrina</name>
    <dbReference type="NCBI Taxonomy" id="472693"/>
    <lineage>
        <taxon>Bacteria</taxon>
        <taxon>Pseudomonadati</taxon>
        <taxon>Pseudomonadota</taxon>
        <taxon>Gammaproteobacteria</taxon>
        <taxon>Enterobacterales</taxon>
        <taxon>Erwiniaceae</taxon>
        <taxon>Pantoea</taxon>
    </lineage>
</organism>
<accession>A0ABU5LBA7</accession>
<dbReference type="RefSeq" id="WP_322541357.1">
    <property type="nucleotide sequence ID" value="NZ_JAOBTT010000001.1"/>
</dbReference>
<evidence type="ECO:0000256" key="1">
    <source>
        <dbReference type="SAM" id="Coils"/>
    </source>
</evidence>
<keyword evidence="2" id="KW-0732">Signal</keyword>
<name>A0ABU5LBA7_9GAMM</name>